<dbReference type="SMART" id="SM00256">
    <property type="entry name" value="FBOX"/>
    <property type="match status" value="2"/>
</dbReference>
<keyword evidence="1" id="KW-0694">RNA-binding</keyword>
<feature type="region of interest" description="Disordered" evidence="2">
    <location>
        <begin position="289"/>
        <end position="336"/>
    </location>
</feature>
<dbReference type="Proteomes" id="UP000694251">
    <property type="component" value="Chromosome 6"/>
</dbReference>
<evidence type="ECO:0000256" key="2">
    <source>
        <dbReference type="SAM" id="MobiDB-lite"/>
    </source>
</evidence>
<proteinExistence type="predicted"/>
<dbReference type="PANTHER" id="PTHR31111">
    <property type="entry name" value="BNAA05G37150D PROTEIN-RELATED"/>
    <property type="match status" value="1"/>
</dbReference>
<accession>A0A8T2CHA9</accession>
<name>A0A8T2CHA9_ARASU</name>
<feature type="region of interest" description="Disordered" evidence="2">
    <location>
        <begin position="1"/>
        <end position="31"/>
    </location>
</feature>
<sequence length="618" mass="71396">MEQREEKTENIKRKRRRRRIKSSSSSESALSSSLPLDLTSEIFSRLPAKSVVRFRCVSKLWSSITTDPYFTNSFQTRPNLMFFFKEGDKFFVFTIPQHNRNPNESYSYSSSEIIDSYHTTYPKGCCVTTITESVHGLICFRKAAIPIVWNPSMRKFLPLPLRKPDDRWKNITVSLGYDPVDGKHKVVCIPYGTASYECPVLTLGSDKEWRTVKTNHKNSPFTFYGGVSYGAVSYGQGRCINGVLYYRGETNSGRVILSFDVRSEKFDVIEFPWDKDFWPVMMMSYKGRSEQEQNRGEEINELGFRPKMEQGEEKNENITRKSGRRSEPSSLSKSASSLPLDLTSEILLRLPAKSAVRFRSVSKLWSSITTNPYFINSFQSRPNLLLFFKEGYEPVEGKHKVVCMPCGRASYDECQVLTLGSDQESWRTVKTNHKRGPVTVHRTICYGQCRCINGVIYYLASINFVTVIMSFDVRSEKFDVIDIPWDNQLWPMMIISYEGRLACLSSNGNNSRSMWVLEDAQKHEWSSYNLLPLSHYDPGLEDRFKLIGITNDGELIYVPNAVFKSFDVIYIDPKRKTFRRVEYRGIGDKDFRQRNELGDKPLRGLQFYPNHIETLMSM</sequence>
<dbReference type="Pfam" id="PF00646">
    <property type="entry name" value="F-box"/>
    <property type="match status" value="2"/>
</dbReference>
<keyword evidence="5" id="KW-1185">Reference proteome</keyword>
<dbReference type="Pfam" id="PF08268">
    <property type="entry name" value="FBA_3"/>
    <property type="match status" value="2"/>
</dbReference>
<dbReference type="EMBL" id="JAEFBJ010000006">
    <property type="protein sequence ID" value="KAG7599768.1"/>
    <property type="molecule type" value="Genomic_DNA"/>
</dbReference>
<protein>
    <submittedName>
        <fullName evidence="4">F-box-like domain superfamily</fullName>
    </submittedName>
</protein>
<feature type="domain" description="F-box" evidence="3">
    <location>
        <begin position="28"/>
        <end position="77"/>
    </location>
</feature>
<feature type="compositionally biased region" description="Basic and acidic residues" evidence="2">
    <location>
        <begin position="289"/>
        <end position="327"/>
    </location>
</feature>
<evidence type="ECO:0000256" key="1">
    <source>
        <dbReference type="PROSITE-ProRule" id="PRU00182"/>
    </source>
</evidence>
<dbReference type="PANTHER" id="PTHR31111:SF42">
    <property type="entry name" value="F-BOX DOMAIN-CONTAINING PROTEIN"/>
    <property type="match status" value="1"/>
</dbReference>
<dbReference type="InterPro" id="IPR017451">
    <property type="entry name" value="F-box-assoc_interact_dom"/>
</dbReference>
<evidence type="ECO:0000313" key="5">
    <source>
        <dbReference type="Proteomes" id="UP000694251"/>
    </source>
</evidence>
<evidence type="ECO:0000259" key="3">
    <source>
        <dbReference type="PROSITE" id="PS50181"/>
    </source>
</evidence>
<reference evidence="4 5" key="1">
    <citation type="submission" date="2020-12" db="EMBL/GenBank/DDBJ databases">
        <title>Concerted genomic and epigenomic changes stabilize Arabidopsis allopolyploids.</title>
        <authorList>
            <person name="Chen Z."/>
        </authorList>
    </citation>
    <scope>NUCLEOTIDE SEQUENCE [LARGE SCALE GENOMIC DNA]</scope>
    <source>
        <strain evidence="4">As9502</strain>
        <tissue evidence="4">Leaf</tissue>
    </source>
</reference>
<dbReference type="PROSITE" id="PS50181">
    <property type="entry name" value="FBOX"/>
    <property type="match status" value="2"/>
</dbReference>
<organism evidence="4 5">
    <name type="scientific">Arabidopsis suecica</name>
    <name type="common">Swedish thale-cress</name>
    <name type="synonym">Cardaminopsis suecica</name>
    <dbReference type="NCBI Taxonomy" id="45249"/>
    <lineage>
        <taxon>Eukaryota</taxon>
        <taxon>Viridiplantae</taxon>
        <taxon>Streptophyta</taxon>
        <taxon>Embryophyta</taxon>
        <taxon>Tracheophyta</taxon>
        <taxon>Spermatophyta</taxon>
        <taxon>Magnoliopsida</taxon>
        <taxon>eudicotyledons</taxon>
        <taxon>Gunneridae</taxon>
        <taxon>Pentapetalae</taxon>
        <taxon>rosids</taxon>
        <taxon>malvids</taxon>
        <taxon>Brassicales</taxon>
        <taxon>Brassicaceae</taxon>
        <taxon>Camelineae</taxon>
        <taxon>Arabidopsis</taxon>
    </lineage>
</organism>
<feature type="compositionally biased region" description="Basic and acidic residues" evidence="2">
    <location>
        <begin position="1"/>
        <end position="11"/>
    </location>
</feature>
<evidence type="ECO:0000313" key="4">
    <source>
        <dbReference type="EMBL" id="KAG7599768.1"/>
    </source>
</evidence>
<comment type="caution">
    <text evidence="4">The sequence shown here is derived from an EMBL/GenBank/DDBJ whole genome shotgun (WGS) entry which is preliminary data.</text>
</comment>
<feature type="domain" description="F-box" evidence="3">
    <location>
        <begin position="332"/>
        <end position="381"/>
    </location>
</feature>
<gene>
    <name evidence="4" type="ORF">ISN44_As06g039400</name>
</gene>
<feature type="compositionally biased region" description="Basic residues" evidence="2">
    <location>
        <begin position="12"/>
        <end position="21"/>
    </location>
</feature>
<dbReference type="OrthoDB" id="687122at2759"/>
<dbReference type="CDD" id="cd22157">
    <property type="entry name" value="F-box_AtFBW1-like"/>
    <property type="match status" value="1"/>
</dbReference>
<dbReference type="AlphaFoldDB" id="A0A8T2CHA9"/>
<dbReference type="InterPro" id="IPR001810">
    <property type="entry name" value="F-box_dom"/>
</dbReference>
<dbReference type="PROSITE" id="PS50889">
    <property type="entry name" value="S4"/>
    <property type="match status" value="1"/>
</dbReference>
<dbReference type="InterPro" id="IPR013187">
    <property type="entry name" value="F-box-assoc_dom_typ3"/>
</dbReference>
<dbReference type="GO" id="GO:0003723">
    <property type="term" value="F:RNA binding"/>
    <property type="evidence" value="ECO:0007669"/>
    <property type="project" value="UniProtKB-KW"/>
</dbReference>
<dbReference type="NCBIfam" id="TIGR01640">
    <property type="entry name" value="F_box_assoc_1"/>
    <property type="match status" value="2"/>
</dbReference>
<feature type="compositionally biased region" description="Low complexity" evidence="2">
    <location>
        <begin position="22"/>
        <end position="31"/>
    </location>
</feature>